<dbReference type="AlphaFoldDB" id="A0A914I2U6"/>
<accession>A0A914I2U6</accession>
<protein>
    <submittedName>
        <fullName evidence="3">Uncharacterized protein</fullName>
    </submittedName>
</protein>
<organism evidence="2 3">
    <name type="scientific">Globodera rostochiensis</name>
    <name type="common">Golden nematode worm</name>
    <name type="synonym">Heterodera rostochiensis</name>
    <dbReference type="NCBI Taxonomy" id="31243"/>
    <lineage>
        <taxon>Eukaryota</taxon>
        <taxon>Metazoa</taxon>
        <taxon>Ecdysozoa</taxon>
        <taxon>Nematoda</taxon>
        <taxon>Chromadorea</taxon>
        <taxon>Rhabditida</taxon>
        <taxon>Tylenchina</taxon>
        <taxon>Tylenchomorpha</taxon>
        <taxon>Tylenchoidea</taxon>
        <taxon>Heteroderidae</taxon>
        <taxon>Heteroderinae</taxon>
        <taxon>Globodera</taxon>
    </lineage>
</organism>
<evidence type="ECO:0000256" key="1">
    <source>
        <dbReference type="SAM" id="SignalP"/>
    </source>
</evidence>
<sequence>MMRSQKSNQKLLDYLCFVVLLNLTQTVLRTECQKDLFDGHELLLSSAASSVLDEMNSGGIDVDKLTKLEHKYAFDILKMAENHLLNAENKKKMAKIVELFIQGIGKCYEILKAHKNGLIQRRKKRMAFDIERGTTTTRRDGGNESCAGHLAKAIISAALAPCFAIDGFVRNRSIGFTALFAYSAITFLYHMYKLAWCLCMCCV</sequence>
<keyword evidence="1" id="KW-0732">Signal</keyword>
<name>A0A914I2U6_GLORO</name>
<keyword evidence="2" id="KW-1185">Reference proteome</keyword>
<evidence type="ECO:0000313" key="3">
    <source>
        <dbReference type="WBParaSite" id="Gr19_v10_g61.t1"/>
    </source>
</evidence>
<feature type="chain" id="PRO_5036857589" evidence="1">
    <location>
        <begin position="30"/>
        <end position="203"/>
    </location>
</feature>
<proteinExistence type="predicted"/>
<reference evidence="3" key="1">
    <citation type="submission" date="2022-11" db="UniProtKB">
        <authorList>
            <consortium name="WormBaseParasite"/>
        </authorList>
    </citation>
    <scope>IDENTIFICATION</scope>
</reference>
<evidence type="ECO:0000313" key="2">
    <source>
        <dbReference type="Proteomes" id="UP000887572"/>
    </source>
</evidence>
<dbReference type="WBParaSite" id="Gr19_v10_g61.t1">
    <property type="protein sequence ID" value="Gr19_v10_g61.t1"/>
    <property type="gene ID" value="Gr19_v10_g61"/>
</dbReference>
<feature type="signal peptide" evidence="1">
    <location>
        <begin position="1"/>
        <end position="29"/>
    </location>
</feature>
<dbReference type="Proteomes" id="UP000887572">
    <property type="component" value="Unplaced"/>
</dbReference>